<dbReference type="PANTHER" id="PTHR38791:SF5">
    <property type="entry name" value="TRANSCRIPTION FACTOR DBAG-RELATED"/>
    <property type="match status" value="1"/>
</dbReference>
<dbReference type="SMART" id="SM00066">
    <property type="entry name" value="GAL4"/>
    <property type="match status" value="1"/>
</dbReference>
<dbReference type="GO" id="GO:0003677">
    <property type="term" value="F:DNA binding"/>
    <property type="evidence" value="ECO:0007669"/>
    <property type="project" value="UniProtKB-KW"/>
</dbReference>
<dbReference type="InterPro" id="IPR001138">
    <property type="entry name" value="Zn2Cys6_DnaBD"/>
</dbReference>
<keyword evidence="3" id="KW-0804">Transcription</keyword>
<protein>
    <recommendedName>
        <fullName evidence="6">Zn(2)-C6 fungal-type domain-containing protein</fullName>
    </recommendedName>
</protein>
<keyword evidence="4" id="KW-0539">Nucleus</keyword>
<keyword evidence="2" id="KW-0238">DNA-binding</keyword>
<organism evidence="7 8">
    <name type="scientific">Aspergillus tanneri</name>
    <dbReference type="NCBI Taxonomy" id="1220188"/>
    <lineage>
        <taxon>Eukaryota</taxon>
        <taxon>Fungi</taxon>
        <taxon>Dikarya</taxon>
        <taxon>Ascomycota</taxon>
        <taxon>Pezizomycotina</taxon>
        <taxon>Eurotiomycetes</taxon>
        <taxon>Eurotiomycetidae</taxon>
        <taxon>Eurotiales</taxon>
        <taxon>Aspergillaceae</taxon>
        <taxon>Aspergillus</taxon>
        <taxon>Aspergillus subgen. Circumdati</taxon>
    </lineage>
</organism>
<proteinExistence type="predicted"/>
<dbReference type="Gene3D" id="4.10.240.10">
    <property type="entry name" value="Zn(2)-C6 fungal-type DNA-binding domain"/>
    <property type="match status" value="1"/>
</dbReference>
<sequence length="536" mass="60195">MVYGGKPSTGCQTCRQRHIKCDETRPHCRACTRTGRACPGYPHPLDVMLRDRIAFQRKKRDVYTSKHSVSATKDKADSEDPSPPPTNPDTAILLINSTSGSPSSSLVYATPPSQLPGSLSLPVEDTVASLFFNSYLFLPKDPLIRLGYMELLPKSYFDAPSDSHLRLAVLAVAYFSVAAWTGQRSLLGSAEQAFMKTVSKTRLALQGDTEQGLDELLMTILLLSTFEEFNALKENRVTNKAHLQGAIALVNSKRLGQRESPNSQTLTMAVQAQVTRTSLGLSYPMVQTPKIWPLPIPPTQTASGHLTIVTAELVNLRQAWDRVSLKSGSYDREEIQNILSMAMSLDSKLTTWEHILPQHWQPIPATIIPQSVRDAGMFYNRCDCYFDLWIASTWNFYRDSQIVIQNIILNCLRLLPDEGTPNEIQTKISVIQNLASDICASVPYFLGSQTTSVRMNPDRVEYPEAEGRRVTLGHQQTAPLLGGWFVISYLINLWSPDLCLSDMQRAWIEQQMLRVLRIYTFDTLRPWGRESLLWSP</sequence>
<dbReference type="GO" id="GO:0009893">
    <property type="term" value="P:positive regulation of metabolic process"/>
    <property type="evidence" value="ECO:0007669"/>
    <property type="project" value="UniProtKB-ARBA"/>
</dbReference>
<dbReference type="OrthoDB" id="2991872at2759"/>
<dbReference type="GeneID" id="54329968"/>
<gene>
    <name evidence="7" type="ORF">ATNIH1004_007266</name>
</gene>
<name>A0A5M9MFU5_9EURO</name>
<dbReference type="PROSITE" id="PS50048">
    <property type="entry name" value="ZN2_CY6_FUNGAL_2"/>
    <property type="match status" value="1"/>
</dbReference>
<evidence type="ECO:0000256" key="3">
    <source>
        <dbReference type="ARBA" id="ARBA00023163"/>
    </source>
</evidence>
<dbReference type="EMBL" id="QUQM01000007">
    <property type="protein sequence ID" value="KAA8645845.1"/>
    <property type="molecule type" value="Genomic_DNA"/>
</dbReference>
<dbReference type="SUPFAM" id="SSF57701">
    <property type="entry name" value="Zn2/Cys6 DNA-binding domain"/>
    <property type="match status" value="1"/>
</dbReference>
<dbReference type="VEuPathDB" id="FungiDB:EYZ11_010016"/>
<dbReference type="AlphaFoldDB" id="A0A5M9MFU5"/>
<feature type="domain" description="Zn(2)-C6 fungal-type" evidence="6">
    <location>
        <begin position="10"/>
        <end position="38"/>
    </location>
</feature>
<dbReference type="CDD" id="cd12148">
    <property type="entry name" value="fungal_TF_MHR"/>
    <property type="match status" value="1"/>
</dbReference>
<dbReference type="Proteomes" id="UP000324241">
    <property type="component" value="Unassembled WGS sequence"/>
</dbReference>
<reference evidence="7 8" key="1">
    <citation type="submission" date="2019-08" db="EMBL/GenBank/DDBJ databases">
        <title>The genome sequence of a newly discovered highly antifungal drug resistant Aspergillus species, Aspergillus tanneri NIH 1004.</title>
        <authorList>
            <person name="Mounaud S."/>
            <person name="Singh I."/>
            <person name="Joardar V."/>
            <person name="Pakala S."/>
            <person name="Pakala S."/>
            <person name="Venepally P."/>
            <person name="Chung J.K."/>
            <person name="Losada L."/>
            <person name="Nierman W.C."/>
        </authorList>
    </citation>
    <scope>NUCLEOTIDE SEQUENCE [LARGE SCALE GENOMIC DNA]</scope>
    <source>
        <strain evidence="7 8">NIH1004</strain>
    </source>
</reference>
<evidence type="ECO:0000256" key="2">
    <source>
        <dbReference type="ARBA" id="ARBA00023125"/>
    </source>
</evidence>
<accession>A0A5M9MFU5</accession>
<dbReference type="RefSeq" id="XP_033425206.1">
    <property type="nucleotide sequence ID" value="XM_033571891.1"/>
</dbReference>
<evidence type="ECO:0000256" key="5">
    <source>
        <dbReference type="SAM" id="MobiDB-lite"/>
    </source>
</evidence>
<dbReference type="GO" id="GO:0008270">
    <property type="term" value="F:zinc ion binding"/>
    <property type="evidence" value="ECO:0007669"/>
    <property type="project" value="InterPro"/>
</dbReference>
<dbReference type="CDD" id="cd00067">
    <property type="entry name" value="GAL4"/>
    <property type="match status" value="1"/>
</dbReference>
<evidence type="ECO:0000256" key="1">
    <source>
        <dbReference type="ARBA" id="ARBA00023015"/>
    </source>
</evidence>
<evidence type="ECO:0000256" key="4">
    <source>
        <dbReference type="ARBA" id="ARBA00023242"/>
    </source>
</evidence>
<dbReference type="PROSITE" id="PS00463">
    <property type="entry name" value="ZN2_CY6_FUNGAL_1"/>
    <property type="match status" value="1"/>
</dbReference>
<dbReference type="InterPro" id="IPR036864">
    <property type="entry name" value="Zn2-C6_fun-type_DNA-bd_sf"/>
</dbReference>
<dbReference type="PANTHER" id="PTHR38791">
    <property type="entry name" value="ZN(II)2CYS6 TRANSCRIPTION FACTOR (EUROFUNG)-RELATED-RELATED"/>
    <property type="match status" value="1"/>
</dbReference>
<dbReference type="VEuPathDB" id="FungiDB:EYZ11_010006"/>
<evidence type="ECO:0000313" key="7">
    <source>
        <dbReference type="EMBL" id="KAA8645845.1"/>
    </source>
</evidence>
<evidence type="ECO:0000259" key="6">
    <source>
        <dbReference type="PROSITE" id="PS50048"/>
    </source>
</evidence>
<comment type="caution">
    <text evidence="7">The sequence shown here is derived from an EMBL/GenBank/DDBJ whole genome shotgun (WGS) entry which is preliminary data.</text>
</comment>
<dbReference type="GO" id="GO:0000981">
    <property type="term" value="F:DNA-binding transcription factor activity, RNA polymerase II-specific"/>
    <property type="evidence" value="ECO:0007669"/>
    <property type="project" value="InterPro"/>
</dbReference>
<dbReference type="Pfam" id="PF00172">
    <property type="entry name" value="Zn_clus"/>
    <property type="match status" value="1"/>
</dbReference>
<keyword evidence="1" id="KW-0805">Transcription regulation</keyword>
<evidence type="ECO:0000313" key="8">
    <source>
        <dbReference type="Proteomes" id="UP000324241"/>
    </source>
</evidence>
<feature type="region of interest" description="Disordered" evidence="5">
    <location>
        <begin position="64"/>
        <end position="91"/>
    </location>
</feature>
<dbReference type="InterPro" id="IPR053175">
    <property type="entry name" value="DHMBA_Reg_Transcription_Factor"/>
</dbReference>